<dbReference type="CDD" id="cd00130">
    <property type="entry name" value="PAS"/>
    <property type="match status" value="1"/>
</dbReference>
<dbReference type="InterPro" id="IPR005467">
    <property type="entry name" value="His_kinase_dom"/>
</dbReference>
<proteinExistence type="predicted"/>
<dbReference type="OrthoDB" id="9769169at2"/>
<accession>A0A410K0K0</accession>
<dbReference type="SUPFAM" id="SSF55785">
    <property type="entry name" value="PYP-like sensor domain (PAS domain)"/>
    <property type="match status" value="2"/>
</dbReference>
<dbReference type="Pfam" id="PF02518">
    <property type="entry name" value="HATPase_c"/>
    <property type="match status" value="1"/>
</dbReference>
<dbReference type="InterPro" id="IPR036097">
    <property type="entry name" value="HisK_dim/P_sf"/>
</dbReference>
<dbReference type="PANTHER" id="PTHR43065">
    <property type="entry name" value="SENSOR HISTIDINE KINASE"/>
    <property type="match status" value="1"/>
</dbReference>
<feature type="domain" description="Histidine kinase" evidence="3">
    <location>
        <begin position="577"/>
        <end position="828"/>
    </location>
</feature>
<dbReference type="InterPro" id="IPR003018">
    <property type="entry name" value="GAF"/>
</dbReference>
<gene>
    <name evidence="4" type="ORF">EP073_10440</name>
</gene>
<dbReference type="SMART" id="SM00086">
    <property type="entry name" value="PAC"/>
    <property type="match status" value="2"/>
</dbReference>
<dbReference type="PANTHER" id="PTHR43065:SF50">
    <property type="entry name" value="HISTIDINE KINASE"/>
    <property type="match status" value="1"/>
</dbReference>
<dbReference type="RefSeq" id="WP_128467093.1">
    <property type="nucleotide sequence ID" value="NZ_CP035108.1"/>
</dbReference>
<dbReference type="InterPro" id="IPR004358">
    <property type="entry name" value="Sig_transdc_His_kin-like_C"/>
</dbReference>
<dbReference type="Gene3D" id="3.30.565.10">
    <property type="entry name" value="Histidine kinase-like ATPase, C-terminal domain"/>
    <property type="match status" value="1"/>
</dbReference>
<organism evidence="4 5">
    <name type="scientific">Geovibrio thiophilus</name>
    <dbReference type="NCBI Taxonomy" id="139438"/>
    <lineage>
        <taxon>Bacteria</taxon>
        <taxon>Pseudomonadati</taxon>
        <taxon>Deferribacterota</taxon>
        <taxon>Deferribacteres</taxon>
        <taxon>Deferribacterales</taxon>
        <taxon>Geovibrionaceae</taxon>
        <taxon>Geovibrio</taxon>
    </lineage>
</organism>
<dbReference type="InterPro" id="IPR001610">
    <property type="entry name" value="PAC"/>
</dbReference>
<evidence type="ECO:0000313" key="5">
    <source>
        <dbReference type="Proteomes" id="UP000287502"/>
    </source>
</evidence>
<dbReference type="InterPro" id="IPR036890">
    <property type="entry name" value="HATPase_C_sf"/>
</dbReference>
<dbReference type="InterPro" id="IPR003594">
    <property type="entry name" value="HATPase_dom"/>
</dbReference>
<dbReference type="SMART" id="SM00387">
    <property type="entry name" value="HATPase_c"/>
    <property type="match status" value="1"/>
</dbReference>
<dbReference type="InterPro" id="IPR035965">
    <property type="entry name" value="PAS-like_dom_sf"/>
</dbReference>
<reference evidence="4 5" key="1">
    <citation type="submission" date="2019-01" db="EMBL/GenBank/DDBJ databases">
        <title>Geovibrio thiophilus DSM 11263, complete genome.</title>
        <authorList>
            <person name="Spring S."/>
            <person name="Bunk B."/>
            <person name="Sproer C."/>
        </authorList>
    </citation>
    <scope>NUCLEOTIDE SEQUENCE [LARGE SCALE GENOMIC DNA]</scope>
    <source>
        <strain evidence="4 5">DSM 11263</strain>
    </source>
</reference>
<dbReference type="Gene3D" id="3.30.450.40">
    <property type="match status" value="1"/>
</dbReference>
<evidence type="ECO:0000259" key="3">
    <source>
        <dbReference type="PROSITE" id="PS50109"/>
    </source>
</evidence>
<dbReference type="InterPro" id="IPR029016">
    <property type="entry name" value="GAF-like_dom_sf"/>
</dbReference>
<dbReference type="SUPFAM" id="SSF55874">
    <property type="entry name" value="ATPase domain of HSP90 chaperone/DNA topoisomerase II/histidine kinase"/>
    <property type="match status" value="1"/>
</dbReference>
<dbReference type="KEGG" id="gtl:EP073_10440"/>
<dbReference type="Pfam" id="PF01590">
    <property type="entry name" value="GAF"/>
    <property type="match status" value="1"/>
</dbReference>
<dbReference type="SUPFAM" id="SSF55781">
    <property type="entry name" value="GAF domain-like"/>
    <property type="match status" value="1"/>
</dbReference>
<dbReference type="SUPFAM" id="SSF47384">
    <property type="entry name" value="Homodimeric domain of signal transducing histidine kinase"/>
    <property type="match status" value="1"/>
</dbReference>
<name>A0A410K0K0_9BACT</name>
<dbReference type="Gene3D" id="1.10.287.130">
    <property type="match status" value="1"/>
</dbReference>
<comment type="catalytic activity">
    <reaction evidence="1">
        <text>ATP + protein L-histidine = ADP + protein N-phospho-L-histidine.</text>
        <dbReference type="EC" id="2.7.13.3"/>
    </reaction>
</comment>
<dbReference type="PROSITE" id="PS50109">
    <property type="entry name" value="HIS_KIN"/>
    <property type="match status" value="1"/>
</dbReference>
<dbReference type="EMBL" id="CP035108">
    <property type="protein sequence ID" value="QAR33808.1"/>
    <property type="molecule type" value="Genomic_DNA"/>
</dbReference>
<dbReference type="Proteomes" id="UP000287502">
    <property type="component" value="Chromosome"/>
</dbReference>
<protein>
    <recommendedName>
        <fullName evidence="2">histidine kinase</fullName>
        <ecNumber evidence="2">2.7.13.3</ecNumber>
    </recommendedName>
</protein>
<dbReference type="InterPro" id="IPR000014">
    <property type="entry name" value="PAS"/>
</dbReference>
<dbReference type="AlphaFoldDB" id="A0A410K0K0"/>
<dbReference type="Gene3D" id="3.30.450.20">
    <property type="entry name" value="PAS domain"/>
    <property type="match status" value="2"/>
</dbReference>
<evidence type="ECO:0000313" key="4">
    <source>
        <dbReference type="EMBL" id="QAR33808.1"/>
    </source>
</evidence>
<dbReference type="EC" id="2.7.13.3" evidence="2"/>
<evidence type="ECO:0000256" key="1">
    <source>
        <dbReference type="ARBA" id="ARBA00000085"/>
    </source>
</evidence>
<dbReference type="PRINTS" id="PR00344">
    <property type="entry name" value="BCTRLSENSOR"/>
</dbReference>
<sequence length="829" mass="93205">MVNEYKLAVFTDAAGKNDFISLIREAGFEPDNIFSSVGEIERIFRKTLPYIIIYHYTSCSSKESLAEVLNFCEHRSLPVVVADSCGKYPIPGELEINPNYYIRLPMTADVLKVHLGLAFSAINREKLHESHKNKLQLAIQILELLNQQESFKNITSDILFIVKEYTGYDEVAIRVLDNEGFSFFESVNPEDTLSSRCEVASENEQGTPPDSRCSSCICEIVLNKRQELKGYPFMTYGGSFWSNDLPETVKEYNDIFASLGLLHIDLNSKYRSLALIPLSAQDKVIGAMQICSRDKGTFTEEIIRFFERISVSIGITLSNKKMQMKLEESERLLTKSQNIAKVGSWIHKIGTDTYHMSAEAMNITEFTTNFVALENLLKIVHEEDRSKLLERRDKSRQDFQPYSIDVRFVLRDSVKYVNISAEPVFINGKFTEINGIIQDITERTLAVLELDENRLFLDSILTGIQAAIVLVDPDTQTIVYSNSTADKLLKKGVGPLMGKNCEQFICSTRDTPDTHTDYIITLDDNTFIPVSKSVLKVRWKGKLHHAIIFFDLTEKKMLERQLAIAQKMESIGQLAAGVAHEINTPIQYIGDNTHFIKDVMESFLKFYSAFEATLEETDPVTKQKFDILKPMLEIDFIKEEVPLALEQTLEGIERVSSIVRAMKMFSHPGAEEQSIIDINISVQNTVTVARNEWKYDAEVVQELSPINPKILGNPVDFNQVLLNLLVNAAHAIKETNRETGSKGTITISTGIENGLAVIKVKDTGCGIPPSIADKVFDPFFTTKEVGKGTGQGLSICHTIITEKHGGQIYFESVAGEGTTFYIKIKATEA</sequence>
<evidence type="ECO:0000256" key="2">
    <source>
        <dbReference type="ARBA" id="ARBA00012438"/>
    </source>
</evidence>
<dbReference type="GO" id="GO:0000155">
    <property type="term" value="F:phosphorelay sensor kinase activity"/>
    <property type="evidence" value="ECO:0007669"/>
    <property type="project" value="InterPro"/>
</dbReference>
<dbReference type="NCBIfam" id="TIGR00229">
    <property type="entry name" value="sensory_box"/>
    <property type="match status" value="1"/>
</dbReference>
<keyword evidence="5" id="KW-1185">Reference proteome</keyword>
<dbReference type="Pfam" id="PF13426">
    <property type="entry name" value="PAS_9"/>
    <property type="match status" value="1"/>
</dbReference>